<dbReference type="EMBL" id="MU860597">
    <property type="protein sequence ID" value="KAK4233290.1"/>
    <property type="molecule type" value="Genomic_DNA"/>
</dbReference>
<proteinExistence type="predicted"/>
<accession>A0AAN7C151</accession>
<reference evidence="1" key="1">
    <citation type="journal article" date="2023" name="Mol. Phylogenet. Evol.">
        <title>Genome-scale phylogeny and comparative genomics of the fungal order Sordariales.</title>
        <authorList>
            <person name="Hensen N."/>
            <person name="Bonometti L."/>
            <person name="Westerberg I."/>
            <person name="Brannstrom I.O."/>
            <person name="Guillou S."/>
            <person name="Cros-Aarteil S."/>
            <person name="Calhoun S."/>
            <person name="Haridas S."/>
            <person name="Kuo A."/>
            <person name="Mondo S."/>
            <person name="Pangilinan J."/>
            <person name="Riley R."/>
            <person name="LaButti K."/>
            <person name="Andreopoulos B."/>
            <person name="Lipzen A."/>
            <person name="Chen C."/>
            <person name="Yan M."/>
            <person name="Daum C."/>
            <person name="Ng V."/>
            <person name="Clum A."/>
            <person name="Steindorff A."/>
            <person name="Ohm R.A."/>
            <person name="Martin F."/>
            <person name="Silar P."/>
            <person name="Natvig D.O."/>
            <person name="Lalanne C."/>
            <person name="Gautier V."/>
            <person name="Ament-Velasquez S.L."/>
            <person name="Kruys A."/>
            <person name="Hutchinson M.I."/>
            <person name="Powell A.J."/>
            <person name="Barry K."/>
            <person name="Miller A.N."/>
            <person name="Grigoriev I.V."/>
            <person name="Debuchy R."/>
            <person name="Gladieux P."/>
            <person name="Hiltunen Thoren M."/>
            <person name="Johannesson H."/>
        </authorList>
    </citation>
    <scope>NUCLEOTIDE SEQUENCE</scope>
    <source>
        <strain evidence="1">CBS 532.94</strain>
    </source>
</reference>
<dbReference type="Proteomes" id="UP001303760">
    <property type="component" value="Unassembled WGS sequence"/>
</dbReference>
<dbReference type="AlphaFoldDB" id="A0AAN7C151"/>
<name>A0AAN7C151_9PEZI</name>
<gene>
    <name evidence="1" type="ORF">C8A03DRAFT_39012</name>
</gene>
<reference evidence="1" key="2">
    <citation type="submission" date="2023-05" db="EMBL/GenBank/DDBJ databases">
        <authorList>
            <consortium name="Lawrence Berkeley National Laboratory"/>
            <person name="Steindorff A."/>
            <person name="Hensen N."/>
            <person name="Bonometti L."/>
            <person name="Westerberg I."/>
            <person name="Brannstrom I.O."/>
            <person name="Guillou S."/>
            <person name="Cros-Aarteil S."/>
            <person name="Calhoun S."/>
            <person name="Haridas S."/>
            <person name="Kuo A."/>
            <person name="Mondo S."/>
            <person name="Pangilinan J."/>
            <person name="Riley R."/>
            <person name="Labutti K."/>
            <person name="Andreopoulos B."/>
            <person name="Lipzen A."/>
            <person name="Chen C."/>
            <person name="Yanf M."/>
            <person name="Daum C."/>
            <person name="Ng V."/>
            <person name="Clum A."/>
            <person name="Ohm R."/>
            <person name="Martin F."/>
            <person name="Silar P."/>
            <person name="Natvig D."/>
            <person name="Lalanne C."/>
            <person name="Gautier V."/>
            <person name="Ament-Velasquez S.L."/>
            <person name="Kruys A."/>
            <person name="Hutchinson M.I."/>
            <person name="Powell A.J."/>
            <person name="Barry K."/>
            <person name="Miller A.N."/>
            <person name="Grigoriev I.V."/>
            <person name="Debuchy R."/>
            <person name="Gladieux P."/>
            <person name="Thoren M.H."/>
            <person name="Johannesson H."/>
        </authorList>
    </citation>
    <scope>NUCLEOTIDE SEQUENCE</scope>
    <source>
        <strain evidence="1">CBS 532.94</strain>
    </source>
</reference>
<organism evidence="1 2">
    <name type="scientific">Achaetomium macrosporum</name>
    <dbReference type="NCBI Taxonomy" id="79813"/>
    <lineage>
        <taxon>Eukaryota</taxon>
        <taxon>Fungi</taxon>
        <taxon>Dikarya</taxon>
        <taxon>Ascomycota</taxon>
        <taxon>Pezizomycotina</taxon>
        <taxon>Sordariomycetes</taxon>
        <taxon>Sordariomycetidae</taxon>
        <taxon>Sordariales</taxon>
        <taxon>Chaetomiaceae</taxon>
        <taxon>Achaetomium</taxon>
    </lineage>
</organism>
<evidence type="ECO:0000313" key="1">
    <source>
        <dbReference type="EMBL" id="KAK4233290.1"/>
    </source>
</evidence>
<keyword evidence="2" id="KW-1185">Reference proteome</keyword>
<protein>
    <submittedName>
        <fullName evidence="1">Uncharacterized protein</fullName>
    </submittedName>
</protein>
<evidence type="ECO:0000313" key="2">
    <source>
        <dbReference type="Proteomes" id="UP001303760"/>
    </source>
</evidence>
<comment type="caution">
    <text evidence="1">The sequence shown here is derived from an EMBL/GenBank/DDBJ whole genome shotgun (WGS) entry which is preliminary data.</text>
</comment>
<sequence>MPLALDITGLMVLYIVGGSKYRGYEGFSPSTSPNTIQFQWPNYSPTMSVTDNKMRCCRAMRAILRKSPIFDGVTAATLRSAAMARKSSIARAASIPAGNGGGYVKTGPLKNFLLAIRY</sequence>